<accession>A0A2R6Y4G0</accession>
<dbReference type="GO" id="GO:0005507">
    <property type="term" value="F:copper ion binding"/>
    <property type="evidence" value="ECO:0007669"/>
    <property type="project" value="InterPro"/>
</dbReference>
<evidence type="ECO:0000256" key="5">
    <source>
        <dbReference type="ARBA" id="ARBA00031399"/>
    </source>
</evidence>
<dbReference type="Pfam" id="PF00116">
    <property type="entry name" value="COX2"/>
    <property type="match status" value="1"/>
</dbReference>
<keyword evidence="2" id="KW-0479">Metal-binding</keyword>
<gene>
    <name evidence="8" type="ORF">BSOLF_1280</name>
</gene>
<dbReference type="InterPro" id="IPR034214">
    <property type="entry name" value="Ba3_CcO_II_C"/>
</dbReference>
<dbReference type="AlphaFoldDB" id="A0A2R6Y4G0"/>
<evidence type="ECO:0000256" key="4">
    <source>
        <dbReference type="ARBA" id="ARBA00024688"/>
    </source>
</evidence>
<dbReference type="Proteomes" id="UP000244338">
    <property type="component" value="Unassembled WGS sequence"/>
</dbReference>
<sequence length="155" mass="17266">MHLHRYEKIWLSFGITSLIVFLAVLAFTAFAEGHTPPGGILTVSPESVDQVPPFNAPGVYDRGDYVDVYIVGQIFSYNPNRIELPLGKPVHFYVTTKDVVHSFTIIDTTVNMMLIPGYVNSATYTFEKPGSYLVLCNEYCGAGHQLMQMEVEVKG</sequence>
<evidence type="ECO:0000313" key="9">
    <source>
        <dbReference type="Proteomes" id="UP000244338"/>
    </source>
</evidence>
<dbReference type="PROSITE" id="PS50857">
    <property type="entry name" value="COX2_CUA"/>
    <property type="match status" value="1"/>
</dbReference>
<dbReference type="InterPro" id="IPR001505">
    <property type="entry name" value="Copper_CuA"/>
</dbReference>
<reference evidence="9" key="1">
    <citation type="journal article" date="2018" name="Sci. Rep.">
        <title>Lignite coal burning seam in the remote Altai Mountains harbors a hydrogen-driven thermophilic microbial community.</title>
        <authorList>
            <person name="Kadnikov V.V."/>
            <person name="Mardanov A.V."/>
            <person name="Ivasenko D.A."/>
            <person name="Antsiferov D.V."/>
            <person name="Beletsky A.V."/>
            <person name="Karnachuk O.V."/>
            <person name="Ravin N.V."/>
        </authorList>
    </citation>
    <scope>NUCLEOTIDE SEQUENCE [LARGE SCALE GENOMIC DNA]</scope>
</reference>
<dbReference type="InterPro" id="IPR051403">
    <property type="entry name" value="NosZ/Cyto_c_oxidase_sub2"/>
</dbReference>
<dbReference type="EMBL" id="PEBX01000005">
    <property type="protein sequence ID" value="PTQ57576.1"/>
    <property type="molecule type" value="Genomic_DNA"/>
</dbReference>
<dbReference type="GO" id="GO:0004129">
    <property type="term" value="F:cytochrome-c oxidase activity"/>
    <property type="evidence" value="ECO:0007669"/>
    <property type="project" value="UniProtKB-EC"/>
</dbReference>
<dbReference type="PROSITE" id="PS00078">
    <property type="entry name" value="COX2"/>
    <property type="match status" value="1"/>
</dbReference>
<proteinExistence type="predicted"/>
<comment type="subcellular location">
    <subcellularLocation>
        <location evidence="1">Cell envelope</location>
    </subcellularLocation>
</comment>
<organism evidence="8 9">
    <name type="scientific">Candidatus Carbonibacillus altaicus</name>
    <dbReference type="NCBI Taxonomy" id="2163959"/>
    <lineage>
        <taxon>Bacteria</taxon>
        <taxon>Bacillati</taxon>
        <taxon>Bacillota</taxon>
        <taxon>Bacilli</taxon>
        <taxon>Bacillales</taxon>
        <taxon>Candidatus Carbonibacillus</taxon>
    </lineage>
</organism>
<feature type="domain" description="Cytochrome oxidase subunit II copper A binding" evidence="7">
    <location>
        <begin position="63"/>
        <end position="155"/>
    </location>
</feature>
<dbReference type="Gene3D" id="2.60.40.420">
    <property type="entry name" value="Cupredoxins - blue copper proteins"/>
    <property type="match status" value="1"/>
</dbReference>
<dbReference type="SUPFAM" id="SSF49503">
    <property type="entry name" value="Cupredoxins"/>
    <property type="match status" value="1"/>
</dbReference>
<dbReference type="GO" id="GO:0030313">
    <property type="term" value="C:cell envelope"/>
    <property type="evidence" value="ECO:0007669"/>
    <property type="project" value="UniProtKB-SubCell"/>
</dbReference>
<comment type="catalytic activity">
    <reaction evidence="6">
        <text>4 Fe(II)-[cytochrome c] + O2 + 8 H(+)(in) = 4 Fe(III)-[cytochrome c] + 2 H2O + 4 H(+)(out)</text>
        <dbReference type="Rhea" id="RHEA:11436"/>
        <dbReference type="Rhea" id="RHEA-COMP:10350"/>
        <dbReference type="Rhea" id="RHEA-COMP:14399"/>
        <dbReference type="ChEBI" id="CHEBI:15377"/>
        <dbReference type="ChEBI" id="CHEBI:15378"/>
        <dbReference type="ChEBI" id="CHEBI:15379"/>
        <dbReference type="ChEBI" id="CHEBI:29033"/>
        <dbReference type="ChEBI" id="CHEBI:29034"/>
        <dbReference type="EC" id="7.1.1.9"/>
    </reaction>
</comment>
<comment type="function">
    <text evidence="4">Subunits I and II form the functional core of the enzyme complex. Electrons originating in cytochrome c are transferred via heme a and Cu(A) to the binuclear center formed by heme a3 and Cu(B).</text>
</comment>
<dbReference type="InterPro" id="IPR008972">
    <property type="entry name" value="Cupredoxin"/>
</dbReference>
<evidence type="ECO:0000259" key="7">
    <source>
        <dbReference type="PROSITE" id="PS50857"/>
    </source>
</evidence>
<dbReference type="PANTHER" id="PTHR42838:SF2">
    <property type="entry name" value="NITROUS-OXIDE REDUCTASE"/>
    <property type="match status" value="1"/>
</dbReference>
<dbReference type="Gene3D" id="1.20.1070.10">
    <property type="entry name" value="Rhodopsin 7-helix transmembrane proteins"/>
    <property type="match status" value="1"/>
</dbReference>
<comment type="caution">
    <text evidence="8">The sequence shown here is derived from an EMBL/GenBank/DDBJ whole genome shotgun (WGS) entry which is preliminary data.</text>
</comment>
<evidence type="ECO:0000313" key="8">
    <source>
        <dbReference type="EMBL" id="PTQ57576.1"/>
    </source>
</evidence>
<keyword evidence="3" id="KW-0186">Copper</keyword>
<dbReference type="PANTHER" id="PTHR42838">
    <property type="entry name" value="CYTOCHROME C OXIDASE SUBUNIT II"/>
    <property type="match status" value="1"/>
</dbReference>
<name>A0A2R6Y4G0_9BACL</name>
<evidence type="ECO:0000256" key="1">
    <source>
        <dbReference type="ARBA" id="ARBA00004196"/>
    </source>
</evidence>
<dbReference type="PRINTS" id="PR01166">
    <property type="entry name" value="CYCOXIDASEII"/>
</dbReference>
<protein>
    <recommendedName>
        <fullName evidence="5">Cytochrome aa3 subunit 2</fullName>
    </recommendedName>
</protein>
<evidence type="ECO:0000256" key="2">
    <source>
        <dbReference type="ARBA" id="ARBA00022723"/>
    </source>
</evidence>
<evidence type="ECO:0000256" key="6">
    <source>
        <dbReference type="ARBA" id="ARBA00047816"/>
    </source>
</evidence>
<dbReference type="GO" id="GO:0016020">
    <property type="term" value="C:membrane"/>
    <property type="evidence" value="ECO:0007669"/>
    <property type="project" value="InterPro"/>
</dbReference>
<dbReference type="CDD" id="cd13913">
    <property type="entry name" value="ba3_CcO_II_C"/>
    <property type="match status" value="1"/>
</dbReference>
<evidence type="ECO:0000256" key="3">
    <source>
        <dbReference type="ARBA" id="ARBA00023008"/>
    </source>
</evidence>
<dbReference type="InterPro" id="IPR002429">
    <property type="entry name" value="CcO_II-like_C"/>
</dbReference>